<accession>A0ABT6ZV48</accession>
<feature type="region of interest" description="Disordered" evidence="1">
    <location>
        <begin position="236"/>
        <end position="259"/>
    </location>
</feature>
<dbReference type="RefSeq" id="WP_274041146.1">
    <property type="nucleotide sequence ID" value="NZ_JANCPR020000011.1"/>
</dbReference>
<keyword evidence="2" id="KW-0067">ATP-binding</keyword>
<protein>
    <submittedName>
        <fullName evidence="2">SWF or SNF family helicase</fullName>
    </submittedName>
</protein>
<dbReference type="Proteomes" id="UP001214441">
    <property type="component" value="Unassembled WGS sequence"/>
</dbReference>
<feature type="region of interest" description="Disordered" evidence="1">
    <location>
        <begin position="436"/>
        <end position="462"/>
    </location>
</feature>
<feature type="region of interest" description="Disordered" evidence="1">
    <location>
        <begin position="202"/>
        <end position="221"/>
    </location>
</feature>
<keyword evidence="2" id="KW-0547">Nucleotide-binding</keyword>
<keyword evidence="2" id="KW-0347">Helicase</keyword>
<proteinExistence type="predicted"/>
<gene>
    <name evidence="2" type="ORF">NMN56_013380</name>
</gene>
<dbReference type="PANTHER" id="PTHR38133:SF1">
    <property type="entry name" value="SLR1429 PROTEIN"/>
    <property type="match status" value="1"/>
</dbReference>
<organism evidence="2 3">
    <name type="scientific">Streptomyces iconiensis</name>
    <dbReference type="NCBI Taxonomy" id="1384038"/>
    <lineage>
        <taxon>Bacteria</taxon>
        <taxon>Bacillati</taxon>
        <taxon>Actinomycetota</taxon>
        <taxon>Actinomycetes</taxon>
        <taxon>Kitasatosporales</taxon>
        <taxon>Streptomycetaceae</taxon>
        <taxon>Streptomyces</taxon>
    </lineage>
</organism>
<evidence type="ECO:0000256" key="1">
    <source>
        <dbReference type="SAM" id="MobiDB-lite"/>
    </source>
</evidence>
<evidence type="ECO:0000313" key="3">
    <source>
        <dbReference type="Proteomes" id="UP001214441"/>
    </source>
</evidence>
<evidence type="ECO:0000313" key="2">
    <source>
        <dbReference type="EMBL" id="MDJ1132933.1"/>
    </source>
</evidence>
<dbReference type="PANTHER" id="PTHR38133">
    <property type="entry name" value="SLR1429 PROTEIN"/>
    <property type="match status" value="1"/>
</dbReference>
<sequence>MSEDRAHGAAEESSTRTPERVFAALPAAQGRGFARTWWGRTWLQALEDTALDGGQLKQGRKYARQGAVGAVSVRPGRITAVVHDPDRTTYRADVLLRELDDDEWDRMLEMVVDEAGHIAALLDRDMPPRLVEDAADVGLELLPGIGDLDPECACGAWDHCPHTTALSYQMARLLDEDPFVLFLMRGRGERELLEALQERSAARAAEGDGGSGTAGRDDGPEGVAAQEAFALGAVLPSLPDRPLPPREPAEIAALDGGTSPAPGLDIDGLTFVAADAASRARRALGEALSPGHASRAVPAPLTEWEDAVRLASALPGRTVSARLAGGCGRTERELEVAVCAWGFGGREALSVLDEGWSPPPGALARARDQLAAAWPAEDGSRPRLRATGARWTAAGTDAQVRYGPDGQWWPYLRKARVWWPAGGPERDPAAALAVAMTGGEDPAEDSAEAVGAGARRDAGQEG</sequence>
<dbReference type="EMBL" id="JANCPR020000011">
    <property type="protein sequence ID" value="MDJ1132933.1"/>
    <property type="molecule type" value="Genomic_DNA"/>
</dbReference>
<dbReference type="GO" id="GO:0004386">
    <property type="term" value="F:helicase activity"/>
    <property type="evidence" value="ECO:0007669"/>
    <property type="project" value="UniProtKB-KW"/>
</dbReference>
<keyword evidence="2" id="KW-0378">Hydrolase</keyword>
<reference evidence="2 3" key="1">
    <citation type="submission" date="2023-05" db="EMBL/GenBank/DDBJ databases">
        <title>Streptantibioticus silvisoli sp. nov., acidotolerant actinomycetes 1 from pine litter.</title>
        <authorList>
            <person name="Swiecimska M."/>
            <person name="Golinska P."/>
            <person name="Sangal V."/>
            <person name="Wachnowicz B."/>
            <person name="Goodfellow M."/>
        </authorList>
    </citation>
    <scope>NUCLEOTIDE SEQUENCE [LARGE SCALE GENOMIC DNA]</scope>
    <source>
        <strain evidence="2 3">DSM 42109</strain>
    </source>
</reference>
<comment type="caution">
    <text evidence="2">The sequence shown here is derived from an EMBL/GenBank/DDBJ whole genome shotgun (WGS) entry which is preliminary data.</text>
</comment>
<name>A0ABT6ZV48_9ACTN</name>
<keyword evidence="3" id="KW-1185">Reference proteome</keyword>